<dbReference type="CDD" id="cd22393">
    <property type="entry name" value="KH-I_KRR1_rpt1"/>
    <property type="match status" value="1"/>
</dbReference>
<gene>
    <name evidence="13" type="primary">LOC104769053</name>
</gene>
<evidence type="ECO:0000259" key="11">
    <source>
        <dbReference type="Pfam" id="PF21800"/>
    </source>
</evidence>
<dbReference type="InterPro" id="IPR041174">
    <property type="entry name" value="KRR1-like_KH1"/>
</dbReference>
<dbReference type="SUPFAM" id="SSF54791">
    <property type="entry name" value="Eukaryotic type KH-domain (KH-domain type I)"/>
    <property type="match status" value="1"/>
</dbReference>
<dbReference type="PANTHER" id="PTHR12581">
    <property type="entry name" value="HIV-1 REV BINDING PROTEIN 2, 3"/>
    <property type="match status" value="1"/>
</dbReference>
<comment type="similarity">
    <text evidence="2">Belongs to the KRR1 family.</text>
</comment>
<evidence type="ECO:0000256" key="4">
    <source>
        <dbReference type="ARBA" id="ARBA00022552"/>
    </source>
</evidence>
<dbReference type="InterPro" id="IPR036612">
    <property type="entry name" value="KH_dom_type_1_sf"/>
</dbReference>
<dbReference type="CDD" id="cd22394">
    <property type="entry name" value="KH-I_KRR1_rpt2"/>
    <property type="match status" value="1"/>
</dbReference>
<keyword evidence="6" id="KW-0539">Nucleus</keyword>
<evidence type="ECO:0000256" key="5">
    <source>
        <dbReference type="ARBA" id="ARBA00022884"/>
    </source>
</evidence>
<comment type="subcellular location">
    <subcellularLocation>
        <location evidence="1">Nucleus</location>
        <location evidence="1">Nucleolus</location>
    </subcellularLocation>
</comment>
<evidence type="ECO:0000256" key="7">
    <source>
        <dbReference type="ARBA" id="ARBA00023274"/>
    </source>
</evidence>
<evidence type="ECO:0000256" key="8">
    <source>
        <dbReference type="ARBA" id="ARBA00032993"/>
    </source>
</evidence>
<dbReference type="Pfam" id="PF21800">
    <property type="entry name" value="KH_KRR1_2nd"/>
    <property type="match status" value="1"/>
</dbReference>
<dbReference type="InterPro" id="IPR024166">
    <property type="entry name" value="rRNA_assembly_KRR1"/>
</dbReference>
<feature type="domain" description="KRR1 small subunit processome component first KH" evidence="10">
    <location>
        <begin position="50"/>
        <end position="129"/>
    </location>
</feature>
<reference evidence="13" key="2">
    <citation type="submission" date="2025-08" db="UniProtKB">
        <authorList>
            <consortium name="RefSeq"/>
        </authorList>
    </citation>
    <scope>IDENTIFICATION</scope>
    <source>
        <tissue evidence="13">Leaf</tissue>
    </source>
</reference>
<organism evidence="12 13">
    <name type="scientific">Camelina sativa</name>
    <name type="common">False flax</name>
    <name type="synonym">Myagrum sativum</name>
    <dbReference type="NCBI Taxonomy" id="90675"/>
    <lineage>
        <taxon>Eukaryota</taxon>
        <taxon>Viridiplantae</taxon>
        <taxon>Streptophyta</taxon>
        <taxon>Embryophyta</taxon>
        <taxon>Tracheophyta</taxon>
        <taxon>Spermatophyta</taxon>
        <taxon>Magnoliopsida</taxon>
        <taxon>eudicotyledons</taxon>
        <taxon>Gunneridae</taxon>
        <taxon>Pentapetalae</taxon>
        <taxon>rosids</taxon>
        <taxon>malvids</taxon>
        <taxon>Brassicales</taxon>
        <taxon>Brassicaceae</taxon>
        <taxon>Camelineae</taxon>
        <taxon>Camelina</taxon>
    </lineage>
</organism>
<name>A0ABM0XV70_CAMSA</name>
<evidence type="ECO:0000256" key="9">
    <source>
        <dbReference type="SAM" id="MobiDB-lite"/>
    </source>
</evidence>
<dbReference type="InterPro" id="IPR048549">
    <property type="entry name" value="KRR1-like_KH2_euk"/>
</dbReference>
<dbReference type="Pfam" id="PF17903">
    <property type="entry name" value="KH_KRR1_1st"/>
    <property type="match status" value="1"/>
</dbReference>
<keyword evidence="12" id="KW-1185">Reference proteome</keyword>
<sequence length="231" mass="26849">MANMEEIEHEEQNIEKRVPKPWDEDPNIDRWTVEKFDPAWNPTGMLSSTDFTTLFPQYRKKYLQDCWPRIESALKEYGLACELNLVKGSMTVKTTMKTRDPFIVIKARDLIKLLSRSVPAPQAIKILDDEVQCDIIKIRNLVRNKERFVRRRQRLVGPNSSTLKTLEILTSCYILVQGSTVAAMGSWKGLKQIRKIVEDCIQNQMRPSYHIKALLIKKELMKDPALAEHNH</sequence>
<keyword evidence="7" id="KW-0687">Ribonucleoprotein</keyword>
<protein>
    <recommendedName>
        <fullName evidence="8">KRR-R motif-containing protein 1</fullName>
    </recommendedName>
</protein>
<dbReference type="PANTHER" id="PTHR12581:SF0">
    <property type="entry name" value="KRR1 SMALL SUBUNIT PROCESSOME COMPONENT HOMOLOG"/>
    <property type="match status" value="1"/>
</dbReference>
<keyword evidence="4" id="KW-0698">rRNA processing</keyword>
<dbReference type="RefSeq" id="XP_010491479.1">
    <property type="nucleotide sequence ID" value="XM_010493177.2"/>
</dbReference>
<evidence type="ECO:0000256" key="6">
    <source>
        <dbReference type="ARBA" id="ARBA00023242"/>
    </source>
</evidence>
<keyword evidence="3" id="KW-0690">Ribosome biogenesis</keyword>
<evidence type="ECO:0000256" key="3">
    <source>
        <dbReference type="ARBA" id="ARBA00022517"/>
    </source>
</evidence>
<evidence type="ECO:0000256" key="2">
    <source>
        <dbReference type="ARBA" id="ARBA00009344"/>
    </source>
</evidence>
<proteinExistence type="inferred from homology"/>
<evidence type="ECO:0000259" key="10">
    <source>
        <dbReference type="Pfam" id="PF17903"/>
    </source>
</evidence>
<evidence type="ECO:0000313" key="13">
    <source>
        <dbReference type="RefSeq" id="XP_010491479.1"/>
    </source>
</evidence>
<dbReference type="GeneID" id="104769053"/>
<dbReference type="Gene3D" id="3.30.1370.10">
    <property type="entry name" value="K Homology domain, type 1"/>
    <property type="match status" value="2"/>
</dbReference>
<feature type="domain" description="KRR1 small subunit processome component second KH" evidence="11">
    <location>
        <begin position="131"/>
        <end position="222"/>
    </location>
</feature>
<dbReference type="Proteomes" id="UP000694864">
    <property type="component" value="Chromosome 20"/>
</dbReference>
<keyword evidence="5" id="KW-0694">RNA-binding</keyword>
<dbReference type="InterPro" id="IPR048550">
    <property type="entry name" value="KRR1-like_KH1_euk"/>
</dbReference>
<reference evidence="12" key="1">
    <citation type="journal article" date="2014" name="Nat. Commun.">
        <title>The emerging biofuel crop Camelina sativa retains a highly undifferentiated hexaploid genome structure.</title>
        <authorList>
            <person name="Kagale S."/>
            <person name="Koh C."/>
            <person name="Nixon J."/>
            <person name="Bollina V."/>
            <person name="Clarke W.E."/>
            <person name="Tuteja R."/>
            <person name="Spillane C."/>
            <person name="Robinson S.J."/>
            <person name="Links M.G."/>
            <person name="Clarke C."/>
            <person name="Higgins E.E."/>
            <person name="Huebert T."/>
            <person name="Sharpe A.G."/>
            <person name="Parkin I.A."/>
        </authorList>
    </citation>
    <scope>NUCLEOTIDE SEQUENCE [LARGE SCALE GENOMIC DNA]</scope>
    <source>
        <strain evidence="12">cv. DH55</strain>
    </source>
</reference>
<accession>A0ABM0XV70</accession>
<dbReference type="InterPro" id="IPR048548">
    <property type="entry name" value="KRR1-like_KH2"/>
</dbReference>
<feature type="region of interest" description="Disordered" evidence="9">
    <location>
        <begin position="1"/>
        <end position="22"/>
    </location>
</feature>
<evidence type="ECO:0000256" key="1">
    <source>
        <dbReference type="ARBA" id="ARBA00004604"/>
    </source>
</evidence>
<evidence type="ECO:0000313" key="12">
    <source>
        <dbReference type="Proteomes" id="UP000694864"/>
    </source>
</evidence>
<feature type="compositionally biased region" description="Basic and acidic residues" evidence="9">
    <location>
        <begin position="10"/>
        <end position="22"/>
    </location>
</feature>